<evidence type="ECO:0000313" key="3">
    <source>
        <dbReference type="Proteomes" id="UP001589828"/>
    </source>
</evidence>
<organism evidence="2 3">
    <name type="scientific">Mucilaginibacter angelicae</name>
    <dbReference type="NCBI Taxonomy" id="869718"/>
    <lineage>
        <taxon>Bacteria</taxon>
        <taxon>Pseudomonadati</taxon>
        <taxon>Bacteroidota</taxon>
        <taxon>Sphingobacteriia</taxon>
        <taxon>Sphingobacteriales</taxon>
        <taxon>Sphingobacteriaceae</taxon>
        <taxon>Mucilaginibacter</taxon>
    </lineage>
</organism>
<feature type="transmembrane region" description="Helical" evidence="1">
    <location>
        <begin position="177"/>
        <end position="210"/>
    </location>
</feature>
<name>A0ABV6L624_9SPHI</name>
<feature type="transmembrane region" description="Helical" evidence="1">
    <location>
        <begin position="230"/>
        <end position="251"/>
    </location>
</feature>
<evidence type="ECO:0008006" key="4">
    <source>
        <dbReference type="Google" id="ProtNLM"/>
    </source>
</evidence>
<feature type="transmembrane region" description="Helical" evidence="1">
    <location>
        <begin position="100"/>
        <end position="126"/>
    </location>
</feature>
<gene>
    <name evidence="2" type="ORF">ACFFGT_11975</name>
</gene>
<dbReference type="RefSeq" id="WP_377022768.1">
    <property type="nucleotide sequence ID" value="NZ_JBHLTS010000021.1"/>
</dbReference>
<feature type="transmembrane region" description="Helical" evidence="1">
    <location>
        <begin position="146"/>
        <end position="165"/>
    </location>
</feature>
<keyword evidence="3" id="KW-1185">Reference proteome</keyword>
<comment type="caution">
    <text evidence="2">The sequence shown here is derived from an EMBL/GenBank/DDBJ whole genome shotgun (WGS) entry which is preliminary data.</text>
</comment>
<reference evidence="2 3" key="1">
    <citation type="submission" date="2024-09" db="EMBL/GenBank/DDBJ databases">
        <authorList>
            <person name="Sun Q."/>
            <person name="Mori K."/>
        </authorList>
    </citation>
    <scope>NUCLEOTIDE SEQUENCE [LARGE SCALE GENOMIC DNA]</scope>
    <source>
        <strain evidence="2 3">NCAIM B.02415</strain>
    </source>
</reference>
<feature type="transmembrane region" description="Helical" evidence="1">
    <location>
        <begin position="25"/>
        <end position="47"/>
    </location>
</feature>
<accession>A0ABV6L624</accession>
<proteinExistence type="predicted"/>
<keyword evidence="1" id="KW-0472">Membrane</keyword>
<evidence type="ECO:0000313" key="2">
    <source>
        <dbReference type="EMBL" id="MFC0514925.1"/>
    </source>
</evidence>
<protein>
    <recommendedName>
        <fullName evidence="4">ABC transporter permease</fullName>
    </recommendedName>
</protein>
<feature type="transmembrane region" description="Helical" evidence="1">
    <location>
        <begin position="59"/>
        <end position="79"/>
    </location>
</feature>
<evidence type="ECO:0000256" key="1">
    <source>
        <dbReference type="SAM" id="Phobius"/>
    </source>
</evidence>
<sequence>MNNFFSFKRFSLLLIKHSAEHYRTYLMSIGVLAGVMVLGGSFIFYMIPGPMDAGFQTALYAVLMLIAGCIFASTVFADMGDKRKAIPALSLPASTFEKYLVGWLYSYLVFIVVFTAVFYVVLLSLISLKHWPGHNNEVFSIFQDRFSIVFIIFSLLHSISMYGAVVFEKLHFIKIGFAFFISYALLIICNTFFIKSITGLAITPAIPFGLLNFSERGTYYNIAPGYEQSLWVFAVMAVVVLLFWIATYFRLKEKQV</sequence>
<dbReference type="EMBL" id="JBHLTS010000021">
    <property type="protein sequence ID" value="MFC0514925.1"/>
    <property type="molecule type" value="Genomic_DNA"/>
</dbReference>
<dbReference type="Proteomes" id="UP001589828">
    <property type="component" value="Unassembled WGS sequence"/>
</dbReference>
<keyword evidence="1" id="KW-1133">Transmembrane helix</keyword>
<keyword evidence="1" id="KW-0812">Transmembrane</keyword>